<evidence type="ECO:0000256" key="1">
    <source>
        <dbReference type="SAM" id="MobiDB-lite"/>
    </source>
</evidence>
<evidence type="ECO:0000313" key="4">
    <source>
        <dbReference type="Proteomes" id="UP000070444"/>
    </source>
</evidence>
<feature type="chain" id="PRO_5007294507" description="Extracellular membrane protein CFEM domain-containing protein" evidence="2">
    <location>
        <begin position="18"/>
        <end position="164"/>
    </location>
</feature>
<protein>
    <recommendedName>
        <fullName evidence="5">Extracellular membrane protein CFEM domain-containing protein</fullName>
    </recommendedName>
</protein>
<dbReference type="Proteomes" id="UP000070444">
    <property type="component" value="Unassembled WGS sequence"/>
</dbReference>
<name>A0A137P5I6_CONC2</name>
<feature type="region of interest" description="Disordered" evidence="1">
    <location>
        <begin position="110"/>
        <end position="140"/>
    </location>
</feature>
<dbReference type="EMBL" id="KQ964510">
    <property type="protein sequence ID" value="KXN70194.1"/>
    <property type="molecule type" value="Genomic_DNA"/>
</dbReference>
<keyword evidence="2" id="KW-0732">Signal</keyword>
<gene>
    <name evidence="3" type="ORF">CONCODRAFT_7278</name>
</gene>
<feature type="signal peptide" evidence="2">
    <location>
        <begin position="1"/>
        <end position="17"/>
    </location>
</feature>
<feature type="compositionally biased region" description="Low complexity" evidence="1">
    <location>
        <begin position="114"/>
        <end position="134"/>
    </location>
</feature>
<organism evidence="3 4">
    <name type="scientific">Conidiobolus coronatus (strain ATCC 28846 / CBS 209.66 / NRRL 28638)</name>
    <name type="common">Delacroixia coronata</name>
    <dbReference type="NCBI Taxonomy" id="796925"/>
    <lineage>
        <taxon>Eukaryota</taxon>
        <taxon>Fungi</taxon>
        <taxon>Fungi incertae sedis</taxon>
        <taxon>Zoopagomycota</taxon>
        <taxon>Entomophthoromycotina</taxon>
        <taxon>Entomophthoromycetes</taxon>
        <taxon>Entomophthorales</taxon>
        <taxon>Ancylistaceae</taxon>
        <taxon>Conidiobolus</taxon>
    </lineage>
</organism>
<evidence type="ECO:0000256" key="2">
    <source>
        <dbReference type="SAM" id="SignalP"/>
    </source>
</evidence>
<reference evidence="3 4" key="1">
    <citation type="journal article" date="2015" name="Genome Biol. Evol.">
        <title>Phylogenomic analyses indicate that early fungi evolved digesting cell walls of algal ancestors of land plants.</title>
        <authorList>
            <person name="Chang Y."/>
            <person name="Wang S."/>
            <person name="Sekimoto S."/>
            <person name="Aerts A.L."/>
            <person name="Choi C."/>
            <person name="Clum A."/>
            <person name="LaButti K.M."/>
            <person name="Lindquist E.A."/>
            <person name="Yee Ngan C."/>
            <person name="Ohm R.A."/>
            <person name="Salamov A.A."/>
            <person name="Grigoriev I.V."/>
            <person name="Spatafora J.W."/>
            <person name="Berbee M.L."/>
        </authorList>
    </citation>
    <scope>NUCLEOTIDE SEQUENCE [LARGE SCALE GENOMIC DNA]</scope>
    <source>
        <strain evidence="3 4">NRRL 28638</strain>
    </source>
</reference>
<accession>A0A137P5I6</accession>
<sequence>MKYSSIILTGLIGSVLSQPQAPATPQQEMNSIGACIRDNNCGNDLACKQRCNVRNTATTNSILKLQKCLGDCDRSLPIAEYQKCTNACNSNYAQDFASAQEQDKFNAQNLAPTSTSGASSSSNPTSGSAQSSSSRDSKSSSLKNYEFKSLLTTLVSVGILINLL</sequence>
<proteinExistence type="predicted"/>
<evidence type="ECO:0000313" key="3">
    <source>
        <dbReference type="EMBL" id="KXN70194.1"/>
    </source>
</evidence>
<dbReference type="AlphaFoldDB" id="A0A137P5I6"/>
<evidence type="ECO:0008006" key="5">
    <source>
        <dbReference type="Google" id="ProtNLM"/>
    </source>
</evidence>
<keyword evidence="4" id="KW-1185">Reference proteome</keyword>